<keyword evidence="4 9" id="KW-1003">Cell membrane</keyword>
<feature type="transmembrane region" description="Helical" evidence="9">
    <location>
        <begin position="13"/>
        <end position="32"/>
    </location>
</feature>
<feature type="transmembrane region" description="Helical" evidence="9">
    <location>
        <begin position="358"/>
        <end position="378"/>
    </location>
</feature>
<comment type="function">
    <text evidence="9">Converts cobyric acid to cobinamide by the addition of aminopropanol on the F carboxylic group.</text>
</comment>
<gene>
    <name evidence="9" type="primary">cobD</name>
    <name evidence="10" type="ORF">Defa_00460</name>
</gene>
<keyword evidence="5 9" id="KW-0169">Cobalamin biosynthesis</keyword>
<dbReference type="PANTHER" id="PTHR34308:SF1">
    <property type="entry name" value="COBALAMIN BIOSYNTHESIS PROTEIN CBIB"/>
    <property type="match status" value="1"/>
</dbReference>
<accession>A0ABQ0E499</accession>
<evidence type="ECO:0000256" key="5">
    <source>
        <dbReference type="ARBA" id="ARBA00022573"/>
    </source>
</evidence>
<comment type="pathway">
    <text evidence="2 9">Cofactor biosynthesis; adenosylcobalamin biosynthesis.</text>
</comment>
<comment type="subcellular location">
    <subcellularLocation>
        <location evidence="1 9">Cell membrane</location>
        <topology evidence="1 9">Multi-pass membrane protein</topology>
    </subcellularLocation>
</comment>
<evidence type="ECO:0000313" key="11">
    <source>
        <dbReference type="Proteomes" id="UP001628192"/>
    </source>
</evidence>
<evidence type="ECO:0000256" key="8">
    <source>
        <dbReference type="ARBA" id="ARBA00023136"/>
    </source>
</evidence>
<evidence type="ECO:0000256" key="3">
    <source>
        <dbReference type="ARBA" id="ARBA00006263"/>
    </source>
</evidence>
<keyword evidence="11" id="KW-1185">Reference proteome</keyword>
<dbReference type="Pfam" id="PF03186">
    <property type="entry name" value="CobD_Cbib"/>
    <property type="match status" value="1"/>
</dbReference>
<dbReference type="PANTHER" id="PTHR34308">
    <property type="entry name" value="COBALAMIN BIOSYNTHESIS PROTEIN CBIB"/>
    <property type="match status" value="1"/>
</dbReference>
<evidence type="ECO:0000256" key="7">
    <source>
        <dbReference type="ARBA" id="ARBA00022989"/>
    </source>
</evidence>
<name>A0ABQ0E499_9BACT</name>
<comment type="caution">
    <text evidence="10">The sequence shown here is derived from an EMBL/GenBank/DDBJ whole genome shotgun (WGS) entry which is preliminary data.</text>
</comment>
<keyword evidence="7 9" id="KW-1133">Transmembrane helix</keyword>
<dbReference type="Proteomes" id="UP001628192">
    <property type="component" value="Unassembled WGS sequence"/>
</dbReference>
<evidence type="ECO:0000256" key="1">
    <source>
        <dbReference type="ARBA" id="ARBA00004651"/>
    </source>
</evidence>
<keyword evidence="6 9" id="KW-0812">Transmembrane</keyword>
<evidence type="ECO:0000256" key="2">
    <source>
        <dbReference type="ARBA" id="ARBA00004953"/>
    </source>
</evidence>
<reference evidence="10 11" key="1">
    <citation type="journal article" date="2025" name="Int. J. Syst. Evol. Microbiol.">
        <title>Desulfovibrio falkowii sp. nov., Porphyromonas miyakawae sp. nov., Mediterraneibacter flintii sp. nov. and Owariibacterium komagatae gen. nov., sp. nov., isolated from human faeces.</title>
        <authorList>
            <person name="Hamaguchi T."/>
            <person name="Ohara M."/>
            <person name="Hisatomi A."/>
            <person name="Sekiguchi K."/>
            <person name="Takeda J.I."/>
            <person name="Ueyama J."/>
            <person name="Ito M."/>
            <person name="Nishiwaki H."/>
            <person name="Ogi T."/>
            <person name="Hirayama M."/>
            <person name="Ohkuma M."/>
            <person name="Sakamoto M."/>
            <person name="Ohno K."/>
        </authorList>
    </citation>
    <scope>NUCLEOTIDE SEQUENCE [LARGE SCALE GENOMIC DNA]</scope>
    <source>
        <strain evidence="10 11">13CB8C</strain>
    </source>
</reference>
<comment type="caution">
    <text evidence="9">Lacks conserved residue(s) required for the propagation of feature annotation.</text>
</comment>
<evidence type="ECO:0000256" key="6">
    <source>
        <dbReference type="ARBA" id="ARBA00022692"/>
    </source>
</evidence>
<evidence type="ECO:0000256" key="9">
    <source>
        <dbReference type="HAMAP-Rule" id="MF_00024"/>
    </source>
</evidence>
<protein>
    <recommendedName>
        <fullName evidence="9">Cobalamin biosynthesis protein CobD</fullName>
    </recommendedName>
</protein>
<dbReference type="HAMAP" id="MF_00024">
    <property type="entry name" value="CobD_CbiB"/>
    <property type="match status" value="1"/>
</dbReference>
<proteinExistence type="inferred from homology"/>
<comment type="similarity">
    <text evidence="3 9">Belongs to the CobD/CbiB family.</text>
</comment>
<evidence type="ECO:0000313" key="10">
    <source>
        <dbReference type="EMBL" id="GAB1252559.1"/>
    </source>
</evidence>
<dbReference type="EMBL" id="BAAFSG010000001">
    <property type="protein sequence ID" value="GAB1252559.1"/>
    <property type="molecule type" value="Genomic_DNA"/>
</dbReference>
<feature type="transmembrane region" description="Helical" evidence="9">
    <location>
        <begin position="75"/>
        <end position="95"/>
    </location>
</feature>
<sequence length="384" mass="41764">MSLGHGFSLVFPWSVWECWWLAPLALVLDLWLGDPALPWRHPVCIVGRFLDALEGPARCFMATGAAEKQRLRGRLAGAAALAVLTFCTGLAAWSLTSLPLLALPLAVYLGWSGLAMGSLLQTGRTVLERVEHAPVPEAREALSWLVSRETGSMDRPLMRKTLADTLSENLTDAFTAPFFWLLVGGPVALWCYKAVSTTDSMWGYTTDKWRWLGWAGARADDALAFIPARLAALSTALAHVLACLCARLAGAFGRRCVRVAARQPLQRLIRCAARLPAWPGRWPGLGVVARQAVGMPSPNSGWSMTACAWLCWARMAGPSVYFGVLTPKPWLGPSPEDEERRGLSAAWDVSRLSALCSLLWWSALCGGLALWLTALLLLSGTVWA</sequence>
<dbReference type="InterPro" id="IPR004485">
    <property type="entry name" value="Cobalamin_biosynth_CobD/CbiB"/>
</dbReference>
<keyword evidence="8 9" id="KW-0472">Membrane</keyword>
<organism evidence="10 11">
    <name type="scientific">Desulfovibrio falkowii</name>
    <dbReference type="NCBI Taxonomy" id="3136602"/>
    <lineage>
        <taxon>Bacteria</taxon>
        <taxon>Pseudomonadati</taxon>
        <taxon>Thermodesulfobacteriota</taxon>
        <taxon>Desulfovibrionia</taxon>
        <taxon>Desulfovibrionales</taxon>
        <taxon>Desulfovibrionaceae</taxon>
        <taxon>Desulfovibrio</taxon>
    </lineage>
</organism>
<feature type="transmembrane region" description="Helical" evidence="9">
    <location>
        <begin position="101"/>
        <end position="120"/>
    </location>
</feature>
<evidence type="ECO:0000256" key="4">
    <source>
        <dbReference type="ARBA" id="ARBA00022475"/>
    </source>
</evidence>